<protein>
    <submittedName>
        <fullName evidence="4">FecR domain-containing protein</fullName>
    </submittedName>
</protein>
<evidence type="ECO:0000313" key="4">
    <source>
        <dbReference type="EMBL" id="QGM95408.1"/>
    </source>
</evidence>
<evidence type="ECO:0000256" key="2">
    <source>
        <dbReference type="SAM" id="SignalP"/>
    </source>
</evidence>
<feature type="region of interest" description="Disordered" evidence="1">
    <location>
        <begin position="249"/>
        <end position="388"/>
    </location>
</feature>
<keyword evidence="2" id="KW-0732">Signal</keyword>
<dbReference type="Proteomes" id="UP000424673">
    <property type="component" value="Chromosome"/>
</dbReference>
<dbReference type="RefSeq" id="WP_154453639.1">
    <property type="nucleotide sequence ID" value="NZ_CP044328.1"/>
</dbReference>
<evidence type="ECO:0000256" key="1">
    <source>
        <dbReference type="SAM" id="MobiDB-lite"/>
    </source>
</evidence>
<sequence>MKKFSAAATTALALVAGPALADNVGNVGAVNQSAHGTPPGAAKRSLSVGLGVQRRERIETSPYGSAQIVFNDTSTMTVGRNSAVTVDDFVYSQGGGGQQGVSMAKGVMRFVGGGVSHEGGTKLRTPTASIGVRGGTALVRVGGSCGTLVVHQYGFIDVGGQALTRPGYGVCAPSGGPVSEPFLVPPETIAQIVAALESGKGQRGGAKREPTNEEANLALGNDRPPDVVSPPGLDALGPVWFGNAIVQSRANVDNQPTPLPTPARQGGNDGHHDDHDHGGHGGHGGHDHGGHEGGHGGHGEGGHGGHGEGGHGGHGEGGHGGHGEGGHGGEGGYGGGYGGGHGEGGHGGGYEGGEGGQYSGGGQGSHGSGGHGSGGHGGGPVAIDGPGY</sequence>
<proteinExistence type="predicted"/>
<name>A0ABX6EKU3_9HYPH</name>
<organism evidence="4 5">
    <name type="scientific">Methylocystis rosea</name>
    <dbReference type="NCBI Taxonomy" id="173366"/>
    <lineage>
        <taxon>Bacteria</taxon>
        <taxon>Pseudomonadati</taxon>
        <taxon>Pseudomonadota</taxon>
        <taxon>Alphaproteobacteria</taxon>
        <taxon>Hyphomicrobiales</taxon>
        <taxon>Methylocystaceae</taxon>
        <taxon>Methylocystis</taxon>
    </lineage>
</organism>
<evidence type="ECO:0000259" key="3">
    <source>
        <dbReference type="Pfam" id="PF04773"/>
    </source>
</evidence>
<dbReference type="EMBL" id="CP044328">
    <property type="protein sequence ID" value="QGM95408.1"/>
    <property type="molecule type" value="Genomic_DNA"/>
</dbReference>
<feature type="signal peptide" evidence="2">
    <location>
        <begin position="1"/>
        <end position="21"/>
    </location>
</feature>
<feature type="domain" description="FecR protein" evidence="3">
    <location>
        <begin position="57"/>
        <end position="144"/>
    </location>
</feature>
<evidence type="ECO:0000313" key="5">
    <source>
        <dbReference type="Proteomes" id="UP000424673"/>
    </source>
</evidence>
<keyword evidence="5" id="KW-1185">Reference proteome</keyword>
<gene>
    <name evidence="4" type="ORF">F7D13_15950</name>
</gene>
<dbReference type="InterPro" id="IPR006860">
    <property type="entry name" value="FecR"/>
</dbReference>
<reference evidence="4 5" key="2">
    <citation type="journal article" date="2021" name="AMB Express">
        <title>Isolation and characterisation of Methylocystis spp. for poly-3-hydroxybutyrate production using waste methane feedstocks.</title>
        <authorList>
            <person name="Rumah B.L."/>
            <person name="Stead C.E."/>
            <person name="Claxton Stevens B.H."/>
            <person name="Minton N.P."/>
            <person name="Grosse-Honebrink A."/>
            <person name="Zhang Y."/>
        </authorList>
    </citation>
    <scope>NUCLEOTIDE SEQUENCE [LARGE SCALE GENOMIC DNA]</scope>
    <source>
        <strain evidence="4 5">BRCS1</strain>
    </source>
</reference>
<reference evidence="5" key="1">
    <citation type="submission" date="2019-09" db="EMBL/GenBank/DDBJ databases">
        <title>Isolation and complete genome sequencing of Methylocystis species.</title>
        <authorList>
            <person name="Rumah B.L."/>
            <person name="Stead C.E."/>
            <person name="Stevens B.C."/>
            <person name="Minton N.P."/>
            <person name="Grosse-Honebrink A."/>
            <person name="Zhang Y."/>
        </authorList>
    </citation>
    <scope>NUCLEOTIDE SEQUENCE [LARGE SCALE GENOMIC DNA]</scope>
    <source>
        <strain evidence="5">BRCS1</strain>
    </source>
</reference>
<feature type="chain" id="PRO_5047427067" evidence="2">
    <location>
        <begin position="22"/>
        <end position="388"/>
    </location>
</feature>
<feature type="compositionally biased region" description="Gly residues" evidence="1">
    <location>
        <begin position="328"/>
        <end position="388"/>
    </location>
</feature>
<accession>A0ABX6EKU3</accession>
<dbReference type="Pfam" id="PF04773">
    <property type="entry name" value="FecR"/>
    <property type="match status" value="1"/>
</dbReference>
<feature type="compositionally biased region" description="Basic and acidic residues" evidence="1">
    <location>
        <begin position="269"/>
        <end position="327"/>
    </location>
</feature>